<evidence type="ECO:0000313" key="1">
    <source>
        <dbReference type="EMBL" id="CAI8606879.1"/>
    </source>
</evidence>
<proteinExistence type="predicted"/>
<evidence type="ECO:0000313" key="2">
    <source>
        <dbReference type="Proteomes" id="UP001157006"/>
    </source>
</evidence>
<sequence length="107" mass="11769">MKNESEVGLGFASGLGDKDGFVTVLLDRVGVFPSVPPTLYRLHSFSHSFNSCRKSYADSFLTCIYGWFSFKLLVADVSLSTSHLTTRLTDDSLAPKHSPVDMPPQPE</sequence>
<accession>A0AAV1ACR0</accession>
<protein>
    <submittedName>
        <fullName evidence="1">Uncharacterized protein</fullName>
    </submittedName>
</protein>
<gene>
    <name evidence="1" type="ORF">VFH_IV011240</name>
</gene>
<organism evidence="1 2">
    <name type="scientific">Vicia faba</name>
    <name type="common">Broad bean</name>
    <name type="synonym">Faba vulgaris</name>
    <dbReference type="NCBI Taxonomy" id="3906"/>
    <lineage>
        <taxon>Eukaryota</taxon>
        <taxon>Viridiplantae</taxon>
        <taxon>Streptophyta</taxon>
        <taxon>Embryophyta</taxon>
        <taxon>Tracheophyta</taxon>
        <taxon>Spermatophyta</taxon>
        <taxon>Magnoliopsida</taxon>
        <taxon>eudicotyledons</taxon>
        <taxon>Gunneridae</taxon>
        <taxon>Pentapetalae</taxon>
        <taxon>rosids</taxon>
        <taxon>fabids</taxon>
        <taxon>Fabales</taxon>
        <taxon>Fabaceae</taxon>
        <taxon>Papilionoideae</taxon>
        <taxon>50 kb inversion clade</taxon>
        <taxon>NPAAA clade</taxon>
        <taxon>Hologalegina</taxon>
        <taxon>IRL clade</taxon>
        <taxon>Fabeae</taxon>
        <taxon>Vicia</taxon>
    </lineage>
</organism>
<keyword evidence="2" id="KW-1185">Reference proteome</keyword>
<dbReference type="Proteomes" id="UP001157006">
    <property type="component" value="Chromosome 4"/>
</dbReference>
<dbReference type="AlphaFoldDB" id="A0AAV1ACR0"/>
<dbReference type="EMBL" id="OX451739">
    <property type="protein sequence ID" value="CAI8606879.1"/>
    <property type="molecule type" value="Genomic_DNA"/>
</dbReference>
<reference evidence="1 2" key="1">
    <citation type="submission" date="2023-01" db="EMBL/GenBank/DDBJ databases">
        <authorList>
            <person name="Kreplak J."/>
        </authorList>
    </citation>
    <scope>NUCLEOTIDE SEQUENCE [LARGE SCALE GENOMIC DNA]</scope>
</reference>
<name>A0AAV1ACR0_VICFA</name>